<accession>B9LUU6</accession>
<dbReference type="eggNOG" id="arCOG08617">
    <property type="taxonomic scope" value="Archaea"/>
</dbReference>
<gene>
    <name evidence="2" type="ordered locus">Hlac_0824</name>
</gene>
<keyword evidence="3" id="KW-1185">Reference proteome</keyword>
<evidence type="ECO:0000256" key="1">
    <source>
        <dbReference type="SAM" id="Phobius"/>
    </source>
</evidence>
<name>B9LUU6_HALLT</name>
<dbReference type="AlphaFoldDB" id="B9LUU6"/>
<keyword evidence="1" id="KW-0812">Transmembrane</keyword>
<dbReference type="Proteomes" id="UP000000740">
    <property type="component" value="Chromosome 1"/>
</dbReference>
<dbReference type="KEGG" id="hla:Hlac_0824"/>
<organism evidence="2 3">
    <name type="scientific">Halorubrum lacusprofundi (strain ATCC 49239 / DSM 5036 / JCM 8891 / ACAM 34)</name>
    <dbReference type="NCBI Taxonomy" id="416348"/>
    <lineage>
        <taxon>Archaea</taxon>
        <taxon>Methanobacteriati</taxon>
        <taxon>Methanobacteriota</taxon>
        <taxon>Stenosarchaea group</taxon>
        <taxon>Halobacteria</taxon>
        <taxon>Halobacteriales</taxon>
        <taxon>Haloferacaceae</taxon>
        <taxon>Halorubrum</taxon>
    </lineage>
</organism>
<proteinExistence type="predicted"/>
<sequence length="64" mass="6767">MFDSLAASSEYARVGSISPTAHYDPSALLVNAEYDTAGAAVLFTATLALVLLAAFRFRRVDLAS</sequence>
<dbReference type="RefSeq" id="WP_015909575.1">
    <property type="nucleotide sequence ID" value="NC_012029.1"/>
</dbReference>
<evidence type="ECO:0000313" key="2">
    <source>
        <dbReference type="EMBL" id="ACM56423.1"/>
    </source>
</evidence>
<dbReference type="GeneID" id="7400790"/>
<evidence type="ECO:0000313" key="3">
    <source>
        <dbReference type="Proteomes" id="UP000000740"/>
    </source>
</evidence>
<dbReference type="HOGENOM" id="CLU_2856992_0_0_2"/>
<protein>
    <submittedName>
        <fullName evidence="2">Uncharacterized protein</fullName>
    </submittedName>
</protein>
<dbReference type="EMBL" id="CP001365">
    <property type="protein sequence ID" value="ACM56423.1"/>
    <property type="molecule type" value="Genomic_DNA"/>
</dbReference>
<reference evidence="2 3" key="1">
    <citation type="journal article" date="2016" name="Stand. Genomic Sci.">
        <title>Complete genome sequence of the Antarctic Halorubrum lacusprofundi type strain ACAM 34.</title>
        <authorList>
            <person name="Anderson I.J."/>
            <person name="DasSarma P."/>
            <person name="Lucas S."/>
            <person name="Copeland A."/>
            <person name="Lapidus A."/>
            <person name="Del Rio T.G."/>
            <person name="Tice H."/>
            <person name="Dalin E."/>
            <person name="Bruce D.C."/>
            <person name="Goodwin L."/>
            <person name="Pitluck S."/>
            <person name="Sims D."/>
            <person name="Brettin T.S."/>
            <person name="Detter J.C."/>
            <person name="Han C.S."/>
            <person name="Larimer F."/>
            <person name="Hauser L."/>
            <person name="Land M."/>
            <person name="Ivanova N."/>
            <person name="Richardson P."/>
            <person name="Cavicchioli R."/>
            <person name="DasSarma S."/>
            <person name="Woese C.R."/>
            <person name="Kyrpides N.C."/>
        </authorList>
    </citation>
    <scope>NUCLEOTIDE SEQUENCE [LARGE SCALE GENOMIC DNA]</scope>
    <source>
        <strain evidence="3">ATCC 49239 / DSM 5036 / JCM 8891 / ACAM 34</strain>
    </source>
</reference>
<keyword evidence="1" id="KW-0472">Membrane</keyword>
<feature type="transmembrane region" description="Helical" evidence="1">
    <location>
        <begin position="36"/>
        <end position="55"/>
    </location>
</feature>
<keyword evidence="1" id="KW-1133">Transmembrane helix</keyword>